<dbReference type="GO" id="GO:0015035">
    <property type="term" value="F:protein-disulfide reductase activity"/>
    <property type="evidence" value="ECO:0007669"/>
    <property type="project" value="TreeGrafter"/>
</dbReference>
<dbReference type="InterPro" id="IPR002109">
    <property type="entry name" value="Glutaredoxin"/>
</dbReference>
<organism evidence="7">
    <name type="scientific">viral metagenome</name>
    <dbReference type="NCBI Taxonomy" id="1070528"/>
    <lineage>
        <taxon>unclassified sequences</taxon>
        <taxon>metagenomes</taxon>
        <taxon>organismal metagenomes</taxon>
    </lineage>
</organism>
<evidence type="ECO:0000256" key="2">
    <source>
        <dbReference type="ARBA" id="ARBA00022448"/>
    </source>
</evidence>
<evidence type="ECO:0000313" key="7">
    <source>
        <dbReference type="EMBL" id="QHT07598.1"/>
    </source>
</evidence>
<evidence type="ECO:0000259" key="6">
    <source>
        <dbReference type="Pfam" id="PF00462"/>
    </source>
</evidence>
<sequence>MNELLDENPFVMFKIPGCTNCTKMSQMFNDVGLENKYTVINLADLDDMDDVLFSLKETTKTSLFPMIFINKRFMGSYKEVKQMIEFGTFGDILKNELNITLTIDV</sequence>
<name>A0A6C0CST2_9ZZZZ</name>
<keyword evidence="5" id="KW-0676">Redox-active center</keyword>
<reference evidence="7" key="1">
    <citation type="journal article" date="2020" name="Nature">
        <title>Giant virus diversity and host interactions through global metagenomics.</title>
        <authorList>
            <person name="Schulz F."/>
            <person name="Roux S."/>
            <person name="Paez-Espino D."/>
            <person name="Jungbluth S."/>
            <person name="Walsh D.A."/>
            <person name="Denef V.J."/>
            <person name="McMahon K.D."/>
            <person name="Konstantinidis K.T."/>
            <person name="Eloe-Fadrosh E.A."/>
            <person name="Kyrpides N.C."/>
            <person name="Woyke T."/>
        </authorList>
    </citation>
    <scope>NUCLEOTIDE SEQUENCE</scope>
    <source>
        <strain evidence="7">GVMAG-M-3300021964-36</strain>
    </source>
</reference>
<keyword evidence="2" id="KW-0813">Transport</keyword>
<evidence type="ECO:0000256" key="1">
    <source>
        <dbReference type="ARBA" id="ARBA00007787"/>
    </source>
</evidence>
<accession>A0A6C0CST2</accession>
<comment type="similarity">
    <text evidence="1">Belongs to the glutaredoxin family.</text>
</comment>
<dbReference type="SUPFAM" id="SSF52833">
    <property type="entry name" value="Thioredoxin-like"/>
    <property type="match status" value="1"/>
</dbReference>
<proteinExistence type="inferred from homology"/>
<protein>
    <recommendedName>
        <fullName evidence="6">Glutaredoxin domain-containing protein</fullName>
    </recommendedName>
</protein>
<dbReference type="Gene3D" id="3.40.30.10">
    <property type="entry name" value="Glutaredoxin"/>
    <property type="match status" value="1"/>
</dbReference>
<dbReference type="GO" id="GO:0005739">
    <property type="term" value="C:mitochondrion"/>
    <property type="evidence" value="ECO:0007669"/>
    <property type="project" value="TreeGrafter"/>
</dbReference>
<dbReference type="EMBL" id="MN739483">
    <property type="protein sequence ID" value="QHT07598.1"/>
    <property type="molecule type" value="Genomic_DNA"/>
</dbReference>
<dbReference type="PANTHER" id="PTHR46679">
    <property type="match status" value="1"/>
</dbReference>
<evidence type="ECO:0000256" key="3">
    <source>
        <dbReference type="ARBA" id="ARBA00022982"/>
    </source>
</evidence>
<dbReference type="InterPro" id="IPR036249">
    <property type="entry name" value="Thioredoxin-like_sf"/>
</dbReference>
<dbReference type="AlphaFoldDB" id="A0A6C0CST2"/>
<keyword evidence="3" id="KW-0249">Electron transport</keyword>
<dbReference type="PANTHER" id="PTHR46679:SF1">
    <property type="entry name" value="GLUTAREDOXIN-2, MITOCHONDRIAL"/>
    <property type="match status" value="1"/>
</dbReference>
<evidence type="ECO:0000256" key="4">
    <source>
        <dbReference type="ARBA" id="ARBA00023157"/>
    </source>
</evidence>
<feature type="domain" description="Glutaredoxin" evidence="6">
    <location>
        <begin position="11"/>
        <end position="73"/>
    </location>
</feature>
<dbReference type="Pfam" id="PF00462">
    <property type="entry name" value="Glutaredoxin"/>
    <property type="match status" value="1"/>
</dbReference>
<evidence type="ECO:0000256" key="5">
    <source>
        <dbReference type="ARBA" id="ARBA00023284"/>
    </source>
</evidence>
<keyword evidence="4" id="KW-1015">Disulfide bond</keyword>
<dbReference type="PROSITE" id="PS51354">
    <property type="entry name" value="GLUTAREDOXIN_2"/>
    <property type="match status" value="1"/>
</dbReference>